<dbReference type="InterPro" id="IPR011009">
    <property type="entry name" value="Kinase-like_dom_sf"/>
</dbReference>
<sequence>MDAGVWLGNTSATANNHVPVIANAFTVIRQGTGGSDMKEEPHTARRRQPGQVVSAQPRGVSSGSVNSRAPQGNPSTNVMMVGPNFRVGKKIGCGNFGELRLGKNLYTNEHVAIKLEPMKSKAPQLHLEYRFYKLLGSTEGIPEVYYFGPCLKHNALVMELLGPSLEDLFDLCNRKFSLKTVLKIAIQLLHRFEFIHSKHLIYRDVKPENFLLGRASTKKDKIIHVIDFGLAKEYIDSETKKHIPYREHKSLTGTARYMSINTHLGREQSRRDDLEALGHMFLYFLRGSLPWQGLKAETLKERYQKIGDTKRATPIEVLCEDHPEEMSTYLRYVRRLDFFETPDYDYLRKLFQDLYDRRGFVNDDEFDWTGRTMSTPVGSIQTHQEVISPGKDNSRTPVIKEGRRDAGRGGTGNAAWSDPPARSSDMVGGGLAGAGDRHPSVQVISSTHGDVPADDPTAGHSNTPIAAPADVEVVSVVKCCCFVRKQKRSHRIPN</sequence>
<accession>A0A7R8ZKZ2</accession>
<dbReference type="GO" id="GO:0005524">
    <property type="term" value="F:ATP binding"/>
    <property type="evidence" value="ECO:0007669"/>
    <property type="project" value="UniProtKB-UniRule"/>
</dbReference>
<evidence type="ECO:0000256" key="12">
    <source>
        <dbReference type="ARBA" id="ARBA00048679"/>
    </source>
</evidence>
<evidence type="ECO:0000313" key="15">
    <source>
        <dbReference type="EMBL" id="CAD7223248.1"/>
    </source>
</evidence>
<dbReference type="PROSITE" id="PS00108">
    <property type="entry name" value="PROTEIN_KINASE_ST"/>
    <property type="match status" value="1"/>
</dbReference>
<keyword evidence="10" id="KW-0067">ATP-binding</keyword>
<keyword evidence="8" id="KW-0547">Nucleotide-binding</keyword>
<dbReference type="InterPro" id="IPR000719">
    <property type="entry name" value="Prot_kinase_dom"/>
</dbReference>
<evidence type="ECO:0000256" key="5">
    <source>
        <dbReference type="ARBA" id="ARBA00022527"/>
    </source>
</evidence>
<keyword evidence="9" id="KW-0418">Kinase</keyword>
<feature type="compositionally biased region" description="Basic and acidic residues" evidence="13">
    <location>
        <begin position="392"/>
        <end position="407"/>
    </location>
</feature>
<keyword evidence="7" id="KW-0879">Wnt signaling pathway</keyword>
<dbReference type="GO" id="GO:0004674">
    <property type="term" value="F:protein serine/threonine kinase activity"/>
    <property type="evidence" value="ECO:0007669"/>
    <property type="project" value="UniProtKB-KW"/>
</dbReference>
<comment type="catalytic activity">
    <reaction evidence="12">
        <text>L-seryl-[protein] + ATP = O-phospho-L-seryl-[protein] + ADP + H(+)</text>
        <dbReference type="Rhea" id="RHEA:17989"/>
        <dbReference type="Rhea" id="RHEA-COMP:9863"/>
        <dbReference type="Rhea" id="RHEA-COMP:11604"/>
        <dbReference type="ChEBI" id="CHEBI:15378"/>
        <dbReference type="ChEBI" id="CHEBI:29999"/>
        <dbReference type="ChEBI" id="CHEBI:30616"/>
        <dbReference type="ChEBI" id="CHEBI:83421"/>
        <dbReference type="ChEBI" id="CHEBI:456216"/>
        <dbReference type="EC" id="2.7.11.1"/>
    </reaction>
</comment>
<dbReference type="AlphaFoldDB" id="A0A7R8ZKZ2"/>
<dbReference type="SUPFAM" id="SSF56112">
    <property type="entry name" value="Protein kinase-like (PK-like)"/>
    <property type="match status" value="1"/>
</dbReference>
<dbReference type="InterPro" id="IPR050235">
    <property type="entry name" value="CK1_Ser-Thr_kinase"/>
</dbReference>
<keyword evidence="6" id="KW-0808">Transferase</keyword>
<dbReference type="EC" id="2.7.11.1" evidence="3"/>
<dbReference type="Pfam" id="PF00069">
    <property type="entry name" value="Pkinase"/>
    <property type="match status" value="1"/>
</dbReference>
<dbReference type="GO" id="GO:0032880">
    <property type="term" value="P:regulation of protein localization"/>
    <property type="evidence" value="ECO:0007669"/>
    <property type="project" value="UniProtKB-ARBA"/>
</dbReference>
<evidence type="ECO:0000256" key="11">
    <source>
        <dbReference type="ARBA" id="ARBA00047899"/>
    </source>
</evidence>
<evidence type="ECO:0000259" key="14">
    <source>
        <dbReference type="PROSITE" id="PS50011"/>
    </source>
</evidence>
<dbReference type="SMART" id="SM00220">
    <property type="entry name" value="S_TKc"/>
    <property type="match status" value="1"/>
</dbReference>
<keyword evidence="4" id="KW-0963">Cytoplasm</keyword>
<dbReference type="Pfam" id="PF12605">
    <property type="entry name" value="CK1gamma_C"/>
    <property type="match status" value="1"/>
</dbReference>
<evidence type="ECO:0000256" key="10">
    <source>
        <dbReference type="ARBA" id="ARBA00022840"/>
    </source>
</evidence>
<dbReference type="Gene3D" id="1.10.510.10">
    <property type="entry name" value="Transferase(Phosphotransferase) domain 1"/>
    <property type="match status" value="1"/>
</dbReference>
<evidence type="ECO:0000256" key="2">
    <source>
        <dbReference type="ARBA" id="ARBA00005926"/>
    </source>
</evidence>
<gene>
    <name evidence="15" type="ORF">CTOB1V02_LOCUS1238</name>
</gene>
<dbReference type="OrthoDB" id="5800476at2759"/>
<comment type="similarity">
    <text evidence="2">Belongs to the protein kinase superfamily. CK1 Ser/Thr protein kinase family. Casein kinase I subfamily.</text>
</comment>
<dbReference type="CDD" id="cd14126">
    <property type="entry name" value="STKc_CK1_gamma"/>
    <property type="match status" value="1"/>
</dbReference>
<organism evidence="15">
    <name type="scientific">Cyprideis torosa</name>
    <dbReference type="NCBI Taxonomy" id="163714"/>
    <lineage>
        <taxon>Eukaryota</taxon>
        <taxon>Metazoa</taxon>
        <taxon>Ecdysozoa</taxon>
        <taxon>Arthropoda</taxon>
        <taxon>Crustacea</taxon>
        <taxon>Oligostraca</taxon>
        <taxon>Ostracoda</taxon>
        <taxon>Podocopa</taxon>
        <taxon>Podocopida</taxon>
        <taxon>Cytherocopina</taxon>
        <taxon>Cytheroidea</taxon>
        <taxon>Cytherideidae</taxon>
        <taxon>Cyprideis</taxon>
    </lineage>
</organism>
<dbReference type="PANTHER" id="PTHR11909">
    <property type="entry name" value="CASEIN KINASE-RELATED"/>
    <property type="match status" value="1"/>
</dbReference>
<evidence type="ECO:0000256" key="6">
    <source>
        <dbReference type="ARBA" id="ARBA00022679"/>
    </source>
</evidence>
<feature type="domain" description="Protein kinase" evidence="14">
    <location>
        <begin position="85"/>
        <end position="355"/>
    </location>
</feature>
<comment type="catalytic activity">
    <reaction evidence="11">
        <text>L-threonyl-[protein] + ATP = O-phospho-L-threonyl-[protein] + ADP + H(+)</text>
        <dbReference type="Rhea" id="RHEA:46608"/>
        <dbReference type="Rhea" id="RHEA-COMP:11060"/>
        <dbReference type="Rhea" id="RHEA-COMP:11605"/>
        <dbReference type="ChEBI" id="CHEBI:15378"/>
        <dbReference type="ChEBI" id="CHEBI:30013"/>
        <dbReference type="ChEBI" id="CHEBI:30616"/>
        <dbReference type="ChEBI" id="CHEBI:61977"/>
        <dbReference type="ChEBI" id="CHEBI:456216"/>
        <dbReference type="EC" id="2.7.11.1"/>
    </reaction>
</comment>
<dbReference type="GO" id="GO:0016055">
    <property type="term" value="P:Wnt signaling pathway"/>
    <property type="evidence" value="ECO:0007669"/>
    <property type="project" value="UniProtKB-KW"/>
</dbReference>
<evidence type="ECO:0000256" key="13">
    <source>
        <dbReference type="SAM" id="MobiDB-lite"/>
    </source>
</evidence>
<evidence type="ECO:0000256" key="9">
    <source>
        <dbReference type="ARBA" id="ARBA00022777"/>
    </source>
</evidence>
<evidence type="ECO:0000256" key="8">
    <source>
        <dbReference type="ARBA" id="ARBA00022741"/>
    </source>
</evidence>
<dbReference type="PROSITE" id="PS00107">
    <property type="entry name" value="PROTEIN_KINASE_ATP"/>
    <property type="match status" value="1"/>
</dbReference>
<evidence type="ECO:0000256" key="1">
    <source>
        <dbReference type="ARBA" id="ARBA00004496"/>
    </source>
</evidence>
<comment type="subcellular location">
    <subcellularLocation>
        <location evidence="1">Cytoplasm</location>
    </subcellularLocation>
</comment>
<reference evidence="15" key="1">
    <citation type="submission" date="2020-11" db="EMBL/GenBank/DDBJ databases">
        <authorList>
            <person name="Tran Van P."/>
        </authorList>
    </citation>
    <scope>NUCLEOTIDE SEQUENCE</scope>
</reference>
<dbReference type="PROSITE" id="PS50011">
    <property type="entry name" value="PROTEIN_KINASE_DOM"/>
    <property type="match status" value="1"/>
</dbReference>
<proteinExistence type="inferred from homology"/>
<protein>
    <recommendedName>
        <fullName evidence="3">non-specific serine/threonine protein kinase</fullName>
        <ecNumber evidence="3">2.7.11.1</ecNumber>
    </recommendedName>
</protein>
<name>A0A7R8ZKZ2_9CRUS</name>
<feature type="region of interest" description="Disordered" evidence="13">
    <location>
        <begin position="386"/>
        <end position="462"/>
    </location>
</feature>
<evidence type="ECO:0000256" key="4">
    <source>
        <dbReference type="ARBA" id="ARBA00022490"/>
    </source>
</evidence>
<dbReference type="InterPro" id="IPR008271">
    <property type="entry name" value="Ser/Thr_kinase_AS"/>
</dbReference>
<evidence type="ECO:0000256" key="3">
    <source>
        <dbReference type="ARBA" id="ARBA00012513"/>
    </source>
</evidence>
<feature type="compositionally biased region" description="Polar residues" evidence="13">
    <location>
        <begin position="51"/>
        <end position="78"/>
    </location>
</feature>
<dbReference type="GO" id="GO:0005737">
    <property type="term" value="C:cytoplasm"/>
    <property type="evidence" value="ECO:0007669"/>
    <property type="project" value="UniProtKB-SubCell"/>
</dbReference>
<dbReference type="InterPro" id="IPR017441">
    <property type="entry name" value="Protein_kinase_ATP_BS"/>
</dbReference>
<dbReference type="FunFam" id="1.10.510.10:FF:000703">
    <property type="entry name" value="Casein kinase I gamma"/>
    <property type="match status" value="1"/>
</dbReference>
<feature type="region of interest" description="Disordered" evidence="13">
    <location>
        <begin position="31"/>
        <end position="79"/>
    </location>
</feature>
<dbReference type="InterPro" id="IPR022247">
    <property type="entry name" value="Casein_kinase-1_gamma_C"/>
</dbReference>
<keyword evidence="5" id="KW-0723">Serine/threonine-protein kinase</keyword>
<evidence type="ECO:0000256" key="7">
    <source>
        <dbReference type="ARBA" id="ARBA00022687"/>
    </source>
</evidence>
<dbReference type="GO" id="GO:0071944">
    <property type="term" value="C:cell periphery"/>
    <property type="evidence" value="ECO:0007669"/>
    <property type="project" value="UniProtKB-ARBA"/>
</dbReference>
<dbReference type="EMBL" id="OB660173">
    <property type="protein sequence ID" value="CAD7223248.1"/>
    <property type="molecule type" value="Genomic_DNA"/>
</dbReference>